<dbReference type="GO" id="GO:0055062">
    <property type="term" value="P:phosphate ion homeostasis"/>
    <property type="evidence" value="ECO:0000318"/>
    <property type="project" value="GO_Central"/>
</dbReference>
<dbReference type="Gramene" id="Solyc07g024095.1.1">
    <property type="protein sequence ID" value="Solyc07g024095.1.1"/>
    <property type="gene ID" value="Solyc07g024095.1"/>
</dbReference>
<dbReference type="Proteomes" id="UP000004994">
    <property type="component" value="Chromosome 7"/>
</dbReference>
<dbReference type="EnsemblPlants" id="Solyc07g024095.1.1">
    <property type="protein sequence ID" value="Solyc07g024095.1.1"/>
    <property type="gene ID" value="Solyc07g024095.1"/>
</dbReference>
<evidence type="ECO:0000256" key="4">
    <source>
        <dbReference type="ARBA" id="ARBA00023136"/>
    </source>
</evidence>
<evidence type="ECO:0000313" key="7">
    <source>
        <dbReference type="Proteomes" id="UP000004994"/>
    </source>
</evidence>
<accession>A0A3Q7HAA2</accession>
<evidence type="ECO:0000256" key="2">
    <source>
        <dbReference type="ARBA" id="ARBA00022692"/>
    </source>
</evidence>
<organism evidence="6">
    <name type="scientific">Solanum lycopersicum</name>
    <name type="common">Tomato</name>
    <name type="synonym">Lycopersicon esculentum</name>
    <dbReference type="NCBI Taxonomy" id="4081"/>
    <lineage>
        <taxon>Eukaryota</taxon>
        <taxon>Viridiplantae</taxon>
        <taxon>Streptophyta</taxon>
        <taxon>Embryophyta</taxon>
        <taxon>Tracheophyta</taxon>
        <taxon>Spermatophyta</taxon>
        <taxon>Magnoliopsida</taxon>
        <taxon>eudicotyledons</taxon>
        <taxon>Gunneridae</taxon>
        <taxon>Pentapetalae</taxon>
        <taxon>asterids</taxon>
        <taxon>lamiids</taxon>
        <taxon>Solanales</taxon>
        <taxon>Solanaceae</taxon>
        <taxon>Solanoideae</taxon>
        <taxon>Solaneae</taxon>
        <taxon>Solanum</taxon>
        <taxon>Solanum subgen. Lycopersicon</taxon>
    </lineage>
</organism>
<protein>
    <submittedName>
        <fullName evidence="6">Uncharacterized protein</fullName>
    </submittedName>
</protein>
<dbReference type="PANTHER" id="PTHR43184">
    <property type="entry name" value="MAJOR FACILITATOR SUPERFAMILY TRANSPORTER 16, ISOFORM B"/>
    <property type="match status" value="1"/>
</dbReference>
<keyword evidence="3 5" id="KW-1133">Transmembrane helix</keyword>
<name>A0A3Q7HAA2_SOLLC</name>
<dbReference type="GO" id="GO:0016020">
    <property type="term" value="C:membrane"/>
    <property type="evidence" value="ECO:0007669"/>
    <property type="project" value="UniProtKB-SubCell"/>
</dbReference>
<reference evidence="6" key="1">
    <citation type="journal article" date="2012" name="Nature">
        <title>The tomato genome sequence provides insights into fleshy fruit evolution.</title>
        <authorList>
            <consortium name="Tomato Genome Consortium"/>
        </authorList>
    </citation>
    <scope>NUCLEOTIDE SEQUENCE [LARGE SCALE GENOMIC DNA]</scope>
    <source>
        <strain evidence="6">cv. Heinz 1706</strain>
    </source>
</reference>
<evidence type="ECO:0000256" key="5">
    <source>
        <dbReference type="SAM" id="Phobius"/>
    </source>
</evidence>
<dbReference type="AlphaFoldDB" id="A0A3Q7HAA2"/>
<keyword evidence="4 5" id="KW-0472">Membrane</keyword>
<evidence type="ECO:0000256" key="1">
    <source>
        <dbReference type="ARBA" id="ARBA00004141"/>
    </source>
</evidence>
<sequence length="229" mass="26321">MDYDRCYSFIIGWEYSADGKCETMPSTRSLNRWFFPFNSPDGNNNLDMAFLFVSAIKYIFRALQTMGIGLFTTFFRLGYWANVQSSYYYLTIQMVAGSFQPTGSPSIVAMIRNWFSKENSIVPGILIAFSKYDSVPIVTRLSKIYSSKEVESTPFAFCIFWWLTHFSIVAVVLYWPHKHANCSMIVMLDMLSCSFTLLCKFDERAITAPSFMYCVIPSPTYFEATKTSP</sequence>
<feature type="transmembrane region" description="Helical" evidence="5">
    <location>
        <begin position="58"/>
        <end position="81"/>
    </location>
</feature>
<dbReference type="PANTHER" id="PTHR43184:SF16">
    <property type="entry name" value="MAJOR FACILITATOR SUPERFAMILY (MFS) PROFILE DOMAIN-CONTAINING PROTEIN"/>
    <property type="match status" value="1"/>
</dbReference>
<reference evidence="6" key="2">
    <citation type="submission" date="2019-01" db="UniProtKB">
        <authorList>
            <consortium name="EnsemblPlants"/>
        </authorList>
    </citation>
    <scope>IDENTIFICATION</scope>
    <source>
        <strain evidence="6">cv. Heinz 1706</strain>
    </source>
</reference>
<evidence type="ECO:0000313" key="6">
    <source>
        <dbReference type="EnsemblPlants" id="Solyc07g024095.1.1"/>
    </source>
</evidence>
<comment type="subcellular location">
    <subcellularLocation>
        <location evidence="1">Membrane</location>
        <topology evidence="1">Multi-pass membrane protein</topology>
    </subcellularLocation>
</comment>
<evidence type="ECO:0000256" key="3">
    <source>
        <dbReference type="ARBA" id="ARBA00022989"/>
    </source>
</evidence>
<dbReference type="InParanoid" id="A0A3Q7HAA2"/>
<proteinExistence type="predicted"/>
<keyword evidence="7" id="KW-1185">Reference proteome</keyword>
<keyword evidence="2 5" id="KW-0812">Transmembrane</keyword>
<feature type="transmembrane region" description="Helical" evidence="5">
    <location>
        <begin position="154"/>
        <end position="175"/>
    </location>
</feature>